<evidence type="ECO:0000256" key="7">
    <source>
        <dbReference type="ARBA" id="ARBA00022801"/>
    </source>
</evidence>
<dbReference type="Gene3D" id="3.40.470.10">
    <property type="entry name" value="Uracil-DNA glycosylase-like domain"/>
    <property type="match status" value="1"/>
</dbReference>
<dbReference type="FunFam" id="3.40.470.10:FF:000001">
    <property type="entry name" value="Uracil-DNA glycosylase"/>
    <property type="match status" value="1"/>
</dbReference>
<dbReference type="Pfam" id="PF03167">
    <property type="entry name" value="UDG"/>
    <property type="match status" value="1"/>
</dbReference>
<evidence type="ECO:0000259" key="12">
    <source>
        <dbReference type="SMART" id="SM00986"/>
    </source>
</evidence>
<dbReference type="EMBL" id="CP034437">
    <property type="protein sequence ID" value="AZN43697.1"/>
    <property type="molecule type" value="Genomic_DNA"/>
</dbReference>
<evidence type="ECO:0000313" key="13">
    <source>
        <dbReference type="EMBL" id="AZN43697.1"/>
    </source>
</evidence>
<name>A0A3Q8X9N4_9BACL</name>
<dbReference type="Proteomes" id="UP000272528">
    <property type="component" value="Chromosome"/>
</dbReference>
<keyword evidence="9" id="KW-0963">Cytoplasm</keyword>
<feature type="domain" description="Uracil-DNA glycosylase-like" evidence="12">
    <location>
        <begin position="50"/>
        <end position="210"/>
    </location>
</feature>
<evidence type="ECO:0000313" key="14">
    <source>
        <dbReference type="Proteomes" id="UP000272528"/>
    </source>
</evidence>
<dbReference type="CDD" id="cd10027">
    <property type="entry name" value="UDG-F1-like"/>
    <property type="match status" value="1"/>
</dbReference>
<keyword evidence="7 9" id="KW-0378">Hydrolase</keyword>
<evidence type="ECO:0000256" key="6">
    <source>
        <dbReference type="ARBA" id="ARBA00022763"/>
    </source>
</evidence>
<organism evidence="13 14">
    <name type="scientific">Paenibacillus albus</name>
    <dbReference type="NCBI Taxonomy" id="2495582"/>
    <lineage>
        <taxon>Bacteria</taxon>
        <taxon>Bacillati</taxon>
        <taxon>Bacillota</taxon>
        <taxon>Bacilli</taxon>
        <taxon>Bacillales</taxon>
        <taxon>Paenibacillaceae</taxon>
        <taxon>Paenibacillus</taxon>
    </lineage>
</organism>
<dbReference type="InterPro" id="IPR002043">
    <property type="entry name" value="UDG_fam1"/>
</dbReference>
<dbReference type="NCBIfam" id="NF003592">
    <property type="entry name" value="PRK05254.1-5"/>
    <property type="match status" value="1"/>
</dbReference>
<dbReference type="GO" id="GO:0004844">
    <property type="term" value="F:uracil DNA N-glycosylase activity"/>
    <property type="evidence" value="ECO:0007669"/>
    <property type="project" value="UniProtKB-UniRule"/>
</dbReference>
<dbReference type="SMART" id="SM00986">
    <property type="entry name" value="UDG"/>
    <property type="match status" value="1"/>
</dbReference>
<dbReference type="SMART" id="SM00987">
    <property type="entry name" value="UreE_C"/>
    <property type="match status" value="1"/>
</dbReference>
<dbReference type="AlphaFoldDB" id="A0A3Q8X9N4"/>
<dbReference type="PROSITE" id="PS00130">
    <property type="entry name" value="U_DNA_GLYCOSYLASE"/>
    <property type="match status" value="1"/>
</dbReference>
<keyword evidence="13" id="KW-0326">Glycosidase</keyword>
<dbReference type="HAMAP" id="MF_00148">
    <property type="entry name" value="UDG"/>
    <property type="match status" value="1"/>
</dbReference>
<dbReference type="GO" id="GO:0097510">
    <property type="term" value="P:base-excision repair, AP site formation via deaminated base removal"/>
    <property type="evidence" value="ECO:0007669"/>
    <property type="project" value="TreeGrafter"/>
</dbReference>
<evidence type="ECO:0000256" key="2">
    <source>
        <dbReference type="ARBA" id="ARBA00002631"/>
    </source>
</evidence>
<keyword evidence="6 9" id="KW-0227">DNA damage</keyword>
<reference evidence="14" key="1">
    <citation type="submission" date="2018-12" db="EMBL/GenBank/DDBJ databases">
        <title>Genome sequence of Peanibacillus sp.</title>
        <authorList>
            <person name="Subramani G."/>
            <person name="Srinivasan S."/>
            <person name="Kim M.K."/>
        </authorList>
    </citation>
    <scope>NUCLEOTIDE SEQUENCE [LARGE SCALE GENOMIC DNA]</scope>
    <source>
        <strain evidence="14">18JY67-1</strain>
    </source>
</reference>
<evidence type="ECO:0000256" key="10">
    <source>
        <dbReference type="PROSITE-ProRule" id="PRU10072"/>
    </source>
</evidence>
<evidence type="ECO:0000256" key="11">
    <source>
        <dbReference type="RuleBase" id="RU003780"/>
    </source>
</evidence>
<comment type="subcellular location">
    <subcellularLocation>
        <location evidence="9">Cytoplasm</location>
    </subcellularLocation>
</comment>
<evidence type="ECO:0000256" key="4">
    <source>
        <dbReference type="ARBA" id="ARBA00012030"/>
    </source>
</evidence>
<dbReference type="InterPro" id="IPR018085">
    <property type="entry name" value="Ura-DNA_Glyclase_AS"/>
</dbReference>
<evidence type="ECO:0000256" key="1">
    <source>
        <dbReference type="ARBA" id="ARBA00001400"/>
    </source>
</evidence>
<dbReference type="OrthoDB" id="9804372at2"/>
<dbReference type="GO" id="GO:0005737">
    <property type="term" value="C:cytoplasm"/>
    <property type="evidence" value="ECO:0007669"/>
    <property type="project" value="UniProtKB-SubCell"/>
</dbReference>
<accession>A0A3Q8X9N4</accession>
<dbReference type="NCBIfam" id="NF003588">
    <property type="entry name" value="PRK05254.1-1"/>
    <property type="match status" value="1"/>
</dbReference>
<dbReference type="PANTHER" id="PTHR11264">
    <property type="entry name" value="URACIL-DNA GLYCOSYLASE"/>
    <property type="match status" value="1"/>
</dbReference>
<feature type="active site" description="Proton acceptor" evidence="9 10">
    <location>
        <position position="65"/>
    </location>
</feature>
<evidence type="ECO:0000256" key="8">
    <source>
        <dbReference type="ARBA" id="ARBA00023204"/>
    </source>
</evidence>
<keyword evidence="8 9" id="KW-0234">DNA repair</keyword>
<keyword evidence="14" id="KW-1185">Reference proteome</keyword>
<dbReference type="SUPFAM" id="SSF52141">
    <property type="entry name" value="Uracil-DNA glycosylase-like"/>
    <property type="match status" value="1"/>
</dbReference>
<evidence type="ECO:0000256" key="5">
    <source>
        <dbReference type="ARBA" id="ARBA00018429"/>
    </source>
</evidence>
<dbReference type="NCBIfam" id="NF003591">
    <property type="entry name" value="PRK05254.1-4"/>
    <property type="match status" value="1"/>
</dbReference>
<dbReference type="NCBIfam" id="NF003589">
    <property type="entry name" value="PRK05254.1-2"/>
    <property type="match status" value="1"/>
</dbReference>
<evidence type="ECO:0000256" key="3">
    <source>
        <dbReference type="ARBA" id="ARBA00008184"/>
    </source>
</evidence>
<dbReference type="KEGG" id="palb:EJC50_13605"/>
<gene>
    <name evidence="9" type="primary">ung</name>
    <name evidence="13" type="ORF">EJC50_13605</name>
</gene>
<comment type="catalytic activity">
    <reaction evidence="1 9 11">
        <text>Hydrolyzes single-stranded DNA or mismatched double-stranded DNA and polynucleotides, releasing free uracil.</text>
        <dbReference type="EC" id="3.2.2.27"/>
    </reaction>
</comment>
<proteinExistence type="inferred from homology"/>
<comment type="similarity">
    <text evidence="3 9 11">Belongs to the uracil-DNA glycosylase (UDG) superfamily. UNG family.</text>
</comment>
<protein>
    <recommendedName>
        <fullName evidence="5 9">Uracil-DNA glycosylase</fullName>
        <shortName evidence="9">UDG</shortName>
        <ecNumber evidence="4 9">3.2.2.27</ecNumber>
    </recommendedName>
</protein>
<dbReference type="InterPro" id="IPR036895">
    <property type="entry name" value="Uracil-DNA_glycosylase-like_sf"/>
</dbReference>
<evidence type="ECO:0000256" key="9">
    <source>
        <dbReference type="HAMAP-Rule" id="MF_00148"/>
    </source>
</evidence>
<dbReference type="PANTHER" id="PTHR11264:SF0">
    <property type="entry name" value="URACIL-DNA GLYCOSYLASE"/>
    <property type="match status" value="1"/>
</dbReference>
<dbReference type="InterPro" id="IPR005122">
    <property type="entry name" value="Uracil-DNA_glycosylase-like"/>
</dbReference>
<dbReference type="EC" id="3.2.2.27" evidence="4 9"/>
<comment type="function">
    <text evidence="2 9 11">Excises uracil residues from the DNA which can arise as a result of misincorporation of dUMP residues by DNA polymerase or due to deamination of cytosine.</text>
</comment>
<sequence>MHWNVDNDWSPVLLDEMRKPYFTQLMSQLMEQYESETIYPEQADVFNVLKFTPYSETRVVIIGQDPYHGPGQAHGMSFSVRHGVKTPPSLQNMYKELRDDLGHEIPEHGCLESWAKQGVLMLNTVLTVRAGEPASHKGIGWETFTDAVIAALNARELPVVFILWGKHAQEKAASIDASRHRVIASAHPSPFAARRGFFGSRPFSRANGYLRELGLEEIDWDLMLAGREVAKGGQLEAGAEADKYEEESAYPTA</sequence>
<dbReference type="NCBIfam" id="TIGR00628">
    <property type="entry name" value="ung"/>
    <property type="match status" value="1"/>
</dbReference>